<comment type="subcellular location">
    <subcellularLocation>
        <location evidence="1">Cell membrane</location>
        <topology evidence="1">Multi-pass membrane protein</topology>
    </subcellularLocation>
</comment>
<dbReference type="Gene3D" id="3.30.1890.10">
    <property type="entry name" value="FepE-like"/>
    <property type="match status" value="2"/>
</dbReference>
<evidence type="ECO:0000256" key="4">
    <source>
        <dbReference type="ARBA" id="ARBA00022989"/>
    </source>
</evidence>
<dbReference type="SUPFAM" id="SSF160355">
    <property type="entry name" value="Bacterial polysaccharide co-polymerase-like"/>
    <property type="match status" value="1"/>
</dbReference>
<feature type="region of interest" description="Disordered" evidence="6">
    <location>
        <begin position="1"/>
        <end position="21"/>
    </location>
</feature>
<dbReference type="AlphaFoldDB" id="A0A249DY60"/>
<evidence type="ECO:0000313" key="8">
    <source>
        <dbReference type="EMBL" id="ASX26483.1"/>
    </source>
</evidence>
<evidence type="ECO:0000313" key="9">
    <source>
        <dbReference type="Proteomes" id="UP000216438"/>
    </source>
</evidence>
<organism evidence="8 9">
    <name type="scientific">Candidatus Hamiltonella defensa</name>
    <name type="common">Bemisia tabaci</name>
    <dbReference type="NCBI Taxonomy" id="672795"/>
    <lineage>
        <taxon>Bacteria</taxon>
        <taxon>Pseudomonadati</taxon>
        <taxon>Pseudomonadota</taxon>
        <taxon>Gammaproteobacteria</taxon>
        <taxon>Enterobacterales</taxon>
        <taxon>Enterobacteriaceae</taxon>
        <taxon>aphid secondary symbionts</taxon>
        <taxon>Candidatus Williamhamiltonella</taxon>
    </lineage>
</organism>
<evidence type="ECO:0000256" key="3">
    <source>
        <dbReference type="ARBA" id="ARBA00022692"/>
    </source>
</evidence>
<gene>
    <name evidence="8" type="ORF">BA171_05300</name>
</gene>
<reference evidence="8 9" key="2">
    <citation type="submission" date="2017-09" db="EMBL/GenBank/DDBJ databases">
        <title>The genome of whitefly Bemisia tabaci, a global crop pest, provides novel insights into virus transmission, host adaptation and insecticide resistance.</title>
        <authorList>
            <person name="Kaur N."/>
            <person name="Kliot A."/>
            <person name="Pinheiro P.V."/>
            <person name="Luan J."/>
            <person name="Zheng Y."/>
            <person name="Liu W."/>
            <person name="Sun H."/>
            <person name="Yang X."/>
            <person name="Xu Y."/>
            <person name="Luo Y."/>
            <person name="Kruse A."/>
            <person name="Fisher T.W."/>
            <person name="Nelson D.R."/>
            <person name="Elimelech M."/>
            <person name="MacCoss M."/>
            <person name="Johnson R."/>
            <person name="Cohen E."/>
            <person name="Hunter W.B."/>
            <person name="Brown J.K."/>
            <person name="Jander G."/>
            <person name="Cilia M."/>
            <person name="Douglas A.E."/>
            <person name="Ghanim M."/>
            <person name="Simmons A.M."/>
            <person name="Wintermantel W.M."/>
            <person name="Ling K.-S."/>
            <person name="Fei Z."/>
        </authorList>
    </citation>
    <scope>NUCLEOTIDE SEQUENCE [LARGE SCALE GENOMIC DNA]</scope>
    <source>
        <strain evidence="8 9">MEAM1</strain>
    </source>
</reference>
<keyword evidence="4 7" id="KW-1133">Transmembrane helix</keyword>
<dbReference type="GO" id="GO:0005886">
    <property type="term" value="C:plasma membrane"/>
    <property type="evidence" value="ECO:0007669"/>
    <property type="project" value="UniProtKB-SubCell"/>
</dbReference>
<keyword evidence="2" id="KW-1003">Cell membrane</keyword>
<evidence type="ECO:0000256" key="2">
    <source>
        <dbReference type="ARBA" id="ARBA00022475"/>
    </source>
</evidence>
<keyword evidence="5 7" id="KW-0472">Membrane</keyword>
<dbReference type="PANTHER" id="PTHR32309">
    <property type="entry name" value="TYROSINE-PROTEIN KINASE"/>
    <property type="match status" value="1"/>
</dbReference>
<reference evidence="9" key="1">
    <citation type="submission" date="2016-06" db="EMBL/GenBank/DDBJ databases">
        <authorList>
            <person name="Chen W."/>
            <person name="Hasegawa D.K."/>
        </authorList>
    </citation>
    <scope>NUCLEOTIDE SEQUENCE [LARGE SCALE GENOMIC DNA]</scope>
    <source>
        <strain evidence="9">MEAM1</strain>
    </source>
</reference>
<protein>
    <submittedName>
        <fullName evidence="8">O-antigen chain length regulator</fullName>
    </submittedName>
</protein>
<dbReference type="PANTHER" id="PTHR32309:SF13">
    <property type="entry name" value="FERRIC ENTEROBACTIN TRANSPORT PROTEIN FEPE"/>
    <property type="match status" value="1"/>
</dbReference>
<feature type="transmembrane region" description="Helical" evidence="7">
    <location>
        <begin position="278"/>
        <end position="298"/>
    </location>
</feature>
<proteinExistence type="predicted"/>
<dbReference type="GO" id="GO:0004713">
    <property type="term" value="F:protein tyrosine kinase activity"/>
    <property type="evidence" value="ECO:0007669"/>
    <property type="project" value="TreeGrafter"/>
</dbReference>
<name>A0A249DY60_9ENTR</name>
<dbReference type="OrthoDB" id="6565796at2"/>
<dbReference type="Pfam" id="PF02706">
    <property type="entry name" value="Wzz"/>
    <property type="match status" value="1"/>
</dbReference>
<evidence type="ECO:0000256" key="1">
    <source>
        <dbReference type="ARBA" id="ARBA00004651"/>
    </source>
</evidence>
<dbReference type="RefSeq" id="WP_046493609.1">
    <property type="nucleotide sequence ID" value="NZ_CP016303.1"/>
</dbReference>
<keyword evidence="3 7" id="KW-0812">Transmembrane</keyword>
<evidence type="ECO:0000256" key="7">
    <source>
        <dbReference type="SAM" id="Phobius"/>
    </source>
</evidence>
<sequence>MNDQKTQNVLSHQKKHSNMSEHTLNLKPSTDEIDFIDLLAIFFKNKVKIFFITIFFVIVSALICYQWPQKWTSSAIVTVVDSEKIAELELLSSKLNFFDIFLNFNEDYLLSLFIQLFDSNVLKEKYLVGSDYYQKLVKDHPKSKNTFIFDAIKNFNITYSKSDKKNQFKDYIFYTLSYSADNGKDAQNCLNGYINYVSAILNERLNTDIKNKINIRKNVLSFMIDDKGMSINDNANLSIAKPNLEKLQSIKLSDIKIIPFEYLQKPNEPVKKDSSQSAFIILLSGIAGLMVSMFYVLIQHYLSQRNKP</sequence>
<feature type="compositionally biased region" description="Polar residues" evidence="6">
    <location>
        <begin position="1"/>
        <end position="11"/>
    </location>
</feature>
<dbReference type="InterPro" id="IPR050445">
    <property type="entry name" value="Bact_polysacc_biosynth/exp"/>
</dbReference>
<feature type="transmembrane region" description="Helical" evidence="7">
    <location>
        <begin position="49"/>
        <end position="68"/>
    </location>
</feature>
<dbReference type="InterPro" id="IPR003856">
    <property type="entry name" value="LPS_length_determ_N"/>
</dbReference>
<dbReference type="Proteomes" id="UP000216438">
    <property type="component" value="Chromosome"/>
</dbReference>
<accession>A0A249DY60</accession>
<dbReference type="EMBL" id="CP016303">
    <property type="protein sequence ID" value="ASX26483.1"/>
    <property type="molecule type" value="Genomic_DNA"/>
</dbReference>
<evidence type="ECO:0000256" key="6">
    <source>
        <dbReference type="SAM" id="MobiDB-lite"/>
    </source>
</evidence>
<evidence type="ECO:0000256" key="5">
    <source>
        <dbReference type="ARBA" id="ARBA00023136"/>
    </source>
</evidence>